<evidence type="ECO:0000256" key="1">
    <source>
        <dbReference type="ARBA" id="ARBA00000971"/>
    </source>
</evidence>
<evidence type="ECO:0000256" key="3">
    <source>
        <dbReference type="ARBA" id="ARBA00022574"/>
    </source>
</evidence>
<evidence type="ECO:0000259" key="9">
    <source>
        <dbReference type="PROSITE" id="PS50072"/>
    </source>
</evidence>
<gene>
    <name evidence="10" type="ORF">DBV15_08782</name>
</gene>
<protein>
    <recommendedName>
        <fullName evidence="2">peptidylprolyl isomerase</fullName>
        <ecNumber evidence="2">5.2.1.8</ecNumber>
    </recommendedName>
</protein>
<evidence type="ECO:0000256" key="4">
    <source>
        <dbReference type="ARBA" id="ARBA00022614"/>
    </source>
</evidence>
<dbReference type="PANTHER" id="PTHR45625:SF4">
    <property type="entry name" value="PEPTIDYLPROLYL ISOMERASE DOMAIN AND WD REPEAT-CONTAINING PROTEIN 1"/>
    <property type="match status" value="1"/>
</dbReference>
<dbReference type="InterPro" id="IPR029000">
    <property type="entry name" value="Cyclophilin-like_dom_sf"/>
</dbReference>
<dbReference type="Pfam" id="PF00160">
    <property type="entry name" value="Pro_isomerase"/>
    <property type="match status" value="1"/>
</dbReference>
<accession>A0A4V3SBT3</accession>
<dbReference type="PRINTS" id="PR00153">
    <property type="entry name" value="CSAPPISMRASE"/>
</dbReference>
<comment type="catalytic activity">
    <reaction evidence="1">
        <text>[protein]-peptidylproline (omega=180) = [protein]-peptidylproline (omega=0)</text>
        <dbReference type="Rhea" id="RHEA:16237"/>
        <dbReference type="Rhea" id="RHEA-COMP:10747"/>
        <dbReference type="Rhea" id="RHEA-COMP:10748"/>
        <dbReference type="ChEBI" id="CHEBI:83833"/>
        <dbReference type="ChEBI" id="CHEBI:83834"/>
        <dbReference type="EC" id="5.2.1.8"/>
    </reaction>
</comment>
<dbReference type="GO" id="GO:0003755">
    <property type="term" value="F:peptidyl-prolyl cis-trans isomerase activity"/>
    <property type="evidence" value="ECO:0007669"/>
    <property type="project" value="UniProtKB-KW"/>
</dbReference>
<dbReference type="InterPro" id="IPR015943">
    <property type="entry name" value="WD40/YVTN_repeat-like_dom_sf"/>
</dbReference>
<keyword evidence="6" id="KW-0697">Rotamase</keyword>
<organism evidence="10 11">
    <name type="scientific">Temnothorax longispinosus</name>
    <dbReference type="NCBI Taxonomy" id="300112"/>
    <lineage>
        <taxon>Eukaryota</taxon>
        <taxon>Metazoa</taxon>
        <taxon>Ecdysozoa</taxon>
        <taxon>Arthropoda</taxon>
        <taxon>Hexapoda</taxon>
        <taxon>Insecta</taxon>
        <taxon>Pterygota</taxon>
        <taxon>Neoptera</taxon>
        <taxon>Endopterygota</taxon>
        <taxon>Hymenoptera</taxon>
        <taxon>Apocrita</taxon>
        <taxon>Aculeata</taxon>
        <taxon>Formicoidea</taxon>
        <taxon>Formicidae</taxon>
        <taxon>Myrmicinae</taxon>
        <taxon>Temnothorax</taxon>
    </lineage>
</organism>
<keyword evidence="7" id="KW-0413">Isomerase</keyword>
<keyword evidence="5" id="KW-0677">Repeat</keyword>
<keyword evidence="4" id="KW-0433">Leucine-rich repeat</keyword>
<dbReference type="SMART" id="SM00365">
    <property type="entry name" value="LRR_SD22"/>
    <property type="match status" value="5"/>
</dbReference>
<dbReference type="Gene3D" id="2.40.100.10">
    <property type="entry name" value="Cyclophilin-like"/>
    <property type="match status" value="1"/>
</dbReference>
<dbReference type="SUPFAM" id="SSF52047">
    <property type="entry name" value="RNI-like"/>
    <property type="match status" value="1"/>
</dbReference>
<dbReference type="Pfam" id="PF13855">
    <property type="entry name" value="LRR_8"/>
    <property type="match status" value="3"/>
</dbReference>
<dbReference type="PROSITE" id="PS51450">
    <property type="entry name" value="LRR"/>
    <property type="match status" value="3"/>
</dbReference>
<dbReference type="SMART" id="SM00320">
    <property type="entry name" value="WD40"/>
    <property type="match status" value="4"/>
</dbReference>
<evidence type="ECO:0000256" key="6">
    <source>
        <dbReference type="ARBA" id="ARBA00023110"/>
    </source>
</evidence>
<reference evidence="10 11" key="1">
    <citation type="journal article" date="2019" name="Philos. Trans. R. Soc. Lond., B, Biol. Sci.">
        <title>Ant behaviour and brain gene expression of defending hosts depend on the ecological success of the intruding social parasite.</title>
        <authorList>
            <person name="Kaur R."/>
            <person name="Stoldt M."/>
            <person name="Jongepier E."/>
            <person name="Feldmeyer B."/>
            <person name="Menzel F."/>
            <person name="Bornberg-Bauer E."/>
            <person name="Foitzik S."/>
        </authorList>
    </citation>
    <scope>NUCLEOTIDE SEQUENCE [LARGE SCALE GENOMIC DNA]</scope>
    <source>
        <tissue evidence="10">Whole body</tissue>
    </source>
</reference>
<dbReference type="PROSITE" id="PS50072">
    <property type="entry name" value="CSA_PPIASE_2"/>
    <property type="match status" value="1"/>
</dbReference>
<dbReference type="InterPro" id="IPR044666">
    <property type="entry name" value="Cyclophilin_A-like"/>
</dbReference>
<feature type="domain" description="PPIase cyclophilin-type" evidence="9">
    <location>
        <begin position="942"/>
        <end position="1097"/>
    </location>
</feature>
<dbReference type="InterPro" id="IPR036322">
    <property type="entry name" value="WD40_repeat_dom_sf"/>
</dbReference>
<keyword evidence="8" id="KW-0732">Signal</keyword>
<dbReference type="PANTHER" id="PTHR45625">
    <property type="entry name" value="PEPTIDYL-PROLYL CIS-TRANS ISOMERASE-RELATED"/>
    <property type="match status" value="1"/>
</dbReference>
<dbReference type="STRING" id="300112.A0A4V3SBT3"/>
<evidence type="ECO:0000313" key="11">
    <source>
        <dbReference type="Proteomes" id="UP000310200"/>
    </source>
</evidence>
<dbReference type="SUPFAM" id="SSF50978">
    <property type="entry name" value="WD40 repeat-like"/>
    <property type="match status" value="1"/>
</dbReference>
<dbReference type="InterPro" id="IPR002130">
    <property type="entry name" value="Cyclophilin-type_PPIase_dom"/>
</dbReference>
<dbReference type="AlphaFoldDB" id="A0A4V3SBT3"/>
<dbReference type="InterPro" id="IPR032675">
    <property type="entry name" value="LRR_dom_sf"/>
</dbReference>
<evidence type="ECO:0000256" key="2">
    <source>
        <dbReference type="ARBA" id="ARBA00013194"/>
    </source>
</evidence>
<evidence type="ECO:0000313" key="10">
    <source>
        <dbReference type="EMBL" id="TGZ54154.1"/>
    </source>
</evidence>
<keyword evidence="3" id="KW-0853">WD repeat</keyword>
<name>A0A4V3SBT3_9HYME</name>
<dbReference type="InterPro" id="IPR001611">
    <property type="entry name" value="Leu-rich_rpt"/>
</dbReference>
<dbReference type="EC" id="5.2.1.8" evidence="2"/>
<feature type="signal peptide" evidence="8">
    <location>
        <begin position="1"/>
        <end position="26"/>
    </location>
</feature>
<dbReference type="FunFam" id="2.40.100.10:FF:000003">
    <property type="entry name" value="Peptidylprolyl isomerase domain and WD repeat-containing 1"/>
    <property type="match status" value="1"/>
</dbReference>
<dbReference type="Pfam" id="PF00400">
    <property type="entry name" value="WD40"/>
    <property type="match status" value="2"/>
</dbReference>
<keyword evidence="11" id="KW-1185">Reference proteome</keyword>
<sequence length="1098" mass="125262">MCPKLAIMKLVFTIIMFICWSTLIQSTSIHQNIKSIIASDVINFPNLVDKLSLLPCENEVNSLDFNVAISNINKDFISSPIITCLNLEENHIENIERGAFNKLPNLTHLFLSYNRLHASNFFSFGGHYTLQVLVMNNAVNAAMYSSYNNYIVQIFGEYPNLEMLSLRQNSIYDLHFSPETPFSEALFAYTTVSTITQKIPFPKLEILDLSENNIQETNFLKLLPNSLYFLDLHNNKLESFEWNIADKLLALNLDNNNFNYISNWFKPTLSMAGLKDLLYLSVSTNRIKSIEPNAFQDNNKLVYLNLAVNDIIYLQPETFANLQYLKTLDLSQNKLENVPHISNEIGVSILYINDNNITKLMSNDFMQMPKLTTLVLGGNQINEIDVETFANLSVLMKLDLSRNKLSFLPEGWAESLVSLEYLDLSDNEFTSLESLSLTNTLSLIKIYLPTNPLAHLNVKYFESLPQNLTIDLINSEKREHEGSDTEDGWIGPLPSEAAPQKKQRVLEYEQVYIDNLPCCECYEKSYMHRDVITHILVTKSNFVITASCDGHIKFWKKQEELIEFVKHFRAHLKPIHSMSASCNGVHVCSVSIDKIVKIPETSTKKTTGTMKIFDVINFDMINMITLDFVPLCAEWVYSAGDAISAVAVSSQESNKIYIYDGQGTSTPLHVFEKLHTKPVVIMKYNPVYETCISVDRAGILEYWTGPKTEYKFPKCISFESKLDTDLFEFAKNKTYPCGLAISPDGKRFASLSGDRKVRVFNFRTGKLYRIFDETLQRFSELQQTVQQLPNMEFGRRMAVERELDKTETNLGNIIFDESGYIILYPTMLGVKMVNLYTNRCIKIMGKPENIRPMRLALFQGKARKTTAALTVEMEASENPTMELNRPDPTLFCTAHKKNRFYMFTRREPEDTKSQECDRDVFNEKPSKEDIISSTEATNMQKIYDTAIIHTALGDIHVNLFGKDVPRTVENFCVHAKNGYYNGHIFHRVIKGFMIQTGDPTGTGTGGESIWGAEFDDEFKPNLKHDRPYTLSMANAGPNTNGSQFFITLTPTPWLDNKHTVFGRVYKGMEVVQNISQVKTNPKTDKPYDDIRIVSVTVK</sequence>
<evidence type="ECO:0000256" key="7">
    <source>
        <dbReference type="ARBA" id="ARBA00023235"/>
    </source>
</evidence>
<dbReference type="SUPFAM" id="SSF50891">
    <property type="entry name" value="Cyclophilin-like"/>
    <property type="match status" value="1"/>
</dbReference>
<evidence type="ECO:0000256" key="8">
    <source>
        <dbReference type="SAM" id="SignalP"/>
    </source>
</evidence>
<dbReference type="Gene3D" id="3.80.10.10">
    <property type="entry name" value="Ribonuclease Inhibitor"/>
    <property type="match status" value="3"/>
</dbReference>
<dbReference type="GO" id="GO:0005634">
    <property type="term" value="C:nucleus"/>
    <property type="evidence" value="ECO:0007669"/>
    <property type="project" value="UniProtKB-ARBA"/>
</dbReference>
<comment type="caution">
    <text evidence="10">The sequence shown here is derived from an EMBL/GenBank/DDBJ whole genome shotgun (WGS) entry which is preliminary data.</text>
</comment>
<feature type="chain" id="PRO_5020283675" description="peptidylprolyl isomerase" evidence="8">
    <location>
        <begin position="27"/>
        <end position="1098"/>
    </location>
</feature>
<dbReference type="Proteomes" id="UP000310200">
    <property type="component" value="Unassembled WGS sequence"/>
</dbReference>
<dbReference type="InterPro" id="IPR003591">
    <property type="entry name" value="Leu-rich_rpt_typical-subtyp"/>
</dbReference>
<dbReference type="InterPro" id="IPR001680">
    <property type="entry name" value="WD40_rpt"/>
</dbReference>
<dbReference type="SUPFAM" id="SSF52058">
    <property type="entry name" value="L domain-like"/>
    <property type="match status" value="1"/>
</dbReference>
<evidence type="ECO:0000256" key="5">
    <source>
        <dbReference type="ARBA" id="ARBA00022737"/>
    </source>
</evidence>
<proteinExistence type="predicted"/>
<dbReference type="SMART" id="SM00369">
    <property type="entry name" value="LRR_TYP"/>
    <property type="match status" value="9"/>
</dbReference>
<dbReference type="Gene3D" id="2.130.10.10">
    <property type="entry name" value="YVTN repeat-like/Quinoprotein amine dehydrogenase"/>
    <property type="match status" value="2"/>
</dbReference>
<dbReference type="EMBL" id="QBLH01000812">
    <property type="protein sequence ID" value="TGZ54154.1"/>
    <property type="molecule type" value="Genomic_DNA"/>
</dbReference>